<proteinExistence type="predicted"/>
<accession>A0ABR2KHP6</accession>
<name>A0ABR2KHP6_9EUKA</name>
<keyword evidence="2" id="KW-1185">Reference proteome</keyword>
<comment type="caution">
    <text evidence="1">The sequence shown here is derived from an EMBL/GenBank/DDBJ whole genome shotgun (WGS) entry which is preliminary data.</text>
</comment>
<dbReference type="Proteomes" id="UP001470230">
    <property type="component" value="Unassembled WGS sequence"/>
</dbReference>
<dbReference type="Gene3D" id="1.25.10.10">
    <property type="entry name" value="Leucine-rich Repeat Variant"/>
    <property type="match status" value="1"/>
</dbReference>
<evidence type="ECO:0000313" key="2">
    <source>
        <dbReference type="Proteomes" id="UP001470230"/>
    </source>
</evidence>
<reference evidence="1 2" key="1">
    <citation type="submission" date="2024-04" db="EMBL/GenBank/DDBJ databases">
        <title>Tritrichomonas musculus Genome.</title>
        <authorList>
            <person name="Alves-Ferreira E."/>
            <person name="Grigg M."/>
            <person name="Lorenzi H."/>
            <person name="Galac M."/>
        </authorList>
    </citation>
    <scope>NUCLEOTIDE SEQUENCE [LARGE SCALE GENOMIC DNA]</scope>
    <source>
        <strain evidence="1 2">EAF2021</strain>
    </source>
</reference>
<sequence>MDNYKNEFYQFADDRIKGFDNEINDDISPGIQDVEHNYDLSDVENELVDQTMNSISNVCNNPIDLSNILQQVISLHKIRLNEIIVNSSLFPQIMETFKKNPIPPLIQSVCDLVYFSPKLTYILFKFDLINILYSSIFSTDLDISHKSFEFIQKIIPYGVVNRVVLYCSGFFDVIFQYLQRKEYSSLFPFAIHTFFVFIMYDPVYGINSYSRIGGKLPKRSIVMDQCRQLNIPDKVMFNISSFLKHGNGQCSKNGSIYKIIDFLLMSNDEIMTLIGFRIANFLSLRCKENANKILNSTQFINSAYRYLCCNVAKIQILIFNIIKNIILYKCNYCEKRIINLNPFLIGLQIICADNAPTELKVAAGRCIFCAVINIDYIQNQFHDKQIFESLLNAYDNSDIRVRSEICCIIISILINCLNDDDSSFLSPNLVISFTDHLADYDDNLILTILHLFFALLVHYNEIMLNILCNEETIDVFYQLISHKNDDIADVANAIIEILHKSLINEE</sequence>
<dbReference type="SUPFAM" id="SSF48371">
    <property type="entry name" value="ARM repeat"/>
    <property type="match status" value="1"/>
</dbReference>
<evidence type="ECO:0000313" key="1">
    <source>
        <dbReference type="EMBL" id="KAK8890356.1"/>
    </source>
</evidence>
<dbReference type="EMBL" id="JAPFFF010000005">
    <property type="protein sequence ID" value="KAK8890356.1"/>
    <property type="molecule type" value="Genomic_DNA"/>
</dbReference>
<gene>
    <name evidence="1" type="ORF">M9Y10_035131</name>
</gene>
<dbReference type="InterPro" id="IPR016024">
    <property type="entry name" value="ARM-type_fold"/>
</dbReference>
<organism evidence="1 2">
    <name type="scientific">Tritrichomonas musculus</name>
    <dbReference type="NCBI Taxonomy" id="1915356"/>
    <lineage>
        <taxon>Eukaryota</taxon>
        <taxon>Metamonada</taxon>
        <taxon>Parabasalia</taxon>
        <taxon>Tritrichomonadida</taxon>
        <taxon>Tritrichomonadidae</taxon>
        <taxon>Tritrichomonas</taxon>
    </lineage>
</organism>
<protein>
    <submittedName>
        <fullName evidence="1">Uncharacterized protein</fullName>
    </submittedName>
</protein>
<dbReference type="InterPro" id="IPR011989">
    <property type="entry name" value="ARM-like"/>
</dbReference>